<gene>
    <name evidence="1" type="ORF">POL72_39200</name>
</gene>
<dbReference type="RefSeq" id="WP_272101971.1">
    <property type="nucleotide sequence ID" value="NZ_JAQNDK010000005.1"/>
</dbReference>
<proteinExistence type="predicted"/>
<keyword evidence="2" id="KW-1185">Reference proteome</keyword>
<evidence type="ECO:0000313" key="2">
    <source>
        <dbReference type="Proteomes" id="UP001217485"/>
    </source>
</evidence>
<dbReference type="Proteomes" id="UP001217485">
    <property type="component" value="Unassembled WGS sequence"/>
</dbReference>
<dbReference type="EMBL" id="JAQNDK010000005">
    <property type="protein sequence ID" value="MDC0683818.1"/>
    <property type="molecule type" value="Genomic_DNA"/>
</dbReference>
<organism evidence="1 2">
    <name type="scientific">Sorangium atrum</name>
    <dbReference type="NCBI Taxonomy" id="2995308"/>
    <lineage>
        <taxon>Bacteria</taxon>
        <taxon>Pseudomonadati</taxon>
        <taxon>Myxococcota</taxon>
        <taxon>Polyangia</taxon>
        <taxon>Polyangiales</taxon>
        <taxon>Polyangiaceae</taxon>
        <taxon>Sorangium</taxon>
    </lineage>
</organism>
<sequence length="68" mass="7559">MSKLHLELSEREADDTRTALSTRLVGMRDELVHTDDRAYRADLKATIERLEVVLGRLEAIVAAPTAAP</sequence>
<name>A0ABT5CBL1_9BACT</name>
<protein>
    <submittedName>
        <fullName evidence="1">Uncharacterized protein</fullName>
    </submittedName>
</protein>
<evidence type="ECO:0000313" key="1">
    <source>
        <dbReference type="EMBL" id="MDC0683818.1"/>
    </source>
</evidence>
<accession>A0ABT5CBL1</accession>
<reference evidence="1 2" key="1">
    <citation type="submission" date="2023-01" db="EMBL/GenBank/DDBJ databases">
        <title>Minimal conservation of predation-associated metabolite biosynthetic gene clusters underscores biosynthetic potential of Myxococcota including descriptions for ten novel species: Archangium lansinium sp. nov., Myxococcus landrumus sp. nov., Nannocystis bai.</title>
        <authorList>
            <person name="Ahearne A."/>
            <person name="Stevens C."/>
            <person name="Dowd S."/>
        </authorList>
    </citation>
    <scope>NUCLEOTIDE SEQUENCE [LARGE SCALE GENOMIC DNA]</scope>
    <source>
        <strain evidence="1 2">WIWO2</strain>
    </source>
</reference>
<comment type="caution">
    <text evidence="1">The sequence shown here is derived from an EMBL/GenBank/DDBJ whole genome shotgun (WGS) entry which is preliminary data.</text>
</comment>